<keyword evidence="3" id="KW-1185">Reference proteome</keyword>
<sequence length="42" mass="4548">MQVASTIQIGEVIAAVTVFGLMVSVPLILVFAFYKFSKRSGK</sequence>
<evidence type="ECO:0000313" key="3">
    <source>
        <dbReference type="Proteomes" id="UP001597273"/>
    </source>
</evidence>
<dbReference type="EMBL" id="JBHUFW010000011">
    <property type="protein sequence ID" value="MFD1864243.1"/>
    <property type="molecule type" value="Genomic_DNA"/>
</dbReference>
<accession>A0ABW4QLH8</accession>
<dbReference type="RefSeq" id="WP_377340490.1">
    <property type="nucleotide sequence ID" value="NZ_JBHUFW010000011.1"/>
</dbReference>
<proteinExistence type="predicted"/>
<gene>
    <name evidence="2" type="ORF">ACFSDB_15135</name>
</gene>
<name>A0ABW4QLH8_9BACL</name>
<feature type="transmembrane region" description="Helical" evidence="1">
    <location>
        <begin position="12"/>
        <end position="34"/>
    </location>
</feature>
<keyword evidence="1" id="KW-0812">Transmembrane</keyword>
<reference evidence="3" key="1">
    <citation type="journal article" date="2019" name="Int. J. Syst. Evol. Microbiol.">
        <title>The Global Catalogue of Microorganisms (GCM) 10K type strain sequencing project: providing services to taxonomists for standard genome sequencing and annotation.</title>
        <authorList>
            <consortium name="The Broad Institute Genomics Platform"/>
            <consortium name="The Broad Institute Genome Sequencing Center for Infectious Disease"/>
            <person name="Wu L."/>
            <person name="Ma J."/>
        </authorList>
    </citation>
    <scope>NUCLEOTIDE SEQUENCE [LARGE SCALE GENOMIC DNA]</scope>
    <source>
        <strain evidence="3">CGMCC 1.15475</strain>
    </source>
</reference>
<protein>
    <submittedName>
        <fullName evidence="2">Uncharacterized protein</fullName>
    </submittedName>
</protein>
<dbReference type="Proteomes" id="UP001597273">
    <property type="component" value="Unassembled WGS sequence"/>
</dbReference>
<organism evidence="2 3">
    <name type="scientific">Planococcus chinensis</name>
    <dbReference type="NCBI Taxonomy" id="272917"/>
    <lineage>
        <taxon>Bacteria</taxon>
        <taxon>Bacillati</taxon>
        <taxon>Bacillota</taxon>
        <taxon>Bacilli</taxon>
        <taxon>Bacillales</taxon>
        <taxon>Caryophanaceae</taxon>
        <taxon>Planococcus</taxon>
    </lineage>
</organism>
<evidence type="ECO:0000256" key="1">
    <source>
        <dbReference type="SAM" id="Phobius"/>
    </source>
</evidence>
<comment type="caution">
    <text evidence="2">The sequence shown here is derived from an EMBL/GenBank/DDBJ whole genome shotgun (WGS) entry which is preliminary data.</text>
</comment>
<keyword evidence="1" id="KW-1133">Transmembrane helix</keyword>
<evidence type="ECO:0000313" key="2">
    <source>
        <dbReference type="EMBL" id="MFD1864243.1"/>
    </source>
</evidence>
<keyword evidence="1" id="KW-0472">Membrane</keyword>